<evidence type="ECO:0000256" key="1">
    <source>
        <dbReference type="ARBA" id="ARBA00022729"/>
    </source>
</evidence>
<dbReference type="SUPFAM" id="SSF50965">
    <property type="entry name" value="Galactose oxidase, central domain"/>
    <property type="match status" value="1"/>
</dbReference>
<evidence type="ECO:0000313" key="8">
    <source>
        <dbReference type="Proteomes" id="UP000807306"/>
    </source>
</evidence>
<accession>A0A9P6E8Y8</accession>
<dbReference type="PANTHER" id="PTHR32208:SF21">
    <property type="entry name" value="LOW QUALITY PROTEIN: ALDEHYDE OXIDASE GLOX-LIKE"/>
    <property type="match status" value="1"/>
</dbReference>
<dbReference type="InterPro" id="IPR014756">
    <property type="entry name" value="Ig_E-set"/>
</dbReference>
<evidence type="ECO:0000256" key="3">
    <source>
        <dbReference type="SAM" id="Phobius"/>
    </source>
</evidence>
<dbReference type="InterPro" id="IPR015202">
    <property type="entry name" value="GO-like_E_set"/>
</dbReference>
<keyword evidence="3" id="KW-1133">Transmembrane helix</keyword>
<dbReference type="Pfam" id="PF07250">
    <property type="entry name" value="Glyoxal_oxid_N"/>
    <property type="match status" value="1"/>
</dbReference>
<name>A0A9P6E8Y8_9AGAR</name>
<feature type="compositionally biased region" description="Low complexity" evidence="2">
    <location>
        <begin position="625"/>
        <end position="636"/>
    </location>
</feature>
<sequence>MLLHPLFLYVSIATGSWLVSGASPGKFEDGGNTLISAMMLFLGNEEKVYMLDKAEMNAAQINGHPAWGSVWDIESREATAMDVRTNTFCSSGMHLPNGSYVTFGGNSAVGPGGNLGSQANPGGFTASWDSTIQDFDGTKSIRILNPCKSSDNFNSQACQWFDDPSILSLKKSRWYSAAEATGEGKVIVIGGFVNGGYVNRNYPNIDPVSEGGAAEPTYEYYPAMNGDPQIFQFLVKTSGLNAYAHTYLMPSGKMFVQANLSTVLWDHINNIETPLPDMPKGVARVYPASGATAMLPLTPANNWTSTVLFCGGNDMPEYHYGNYTFPFVNTWDMPASRDCQRITPEPQDGSSAVYEQDDDMLEERTMGQFIILPTGKMLVINGGLNGTAGFSNQGVLTTPMAQMPFGQSLASGPVLTPAIYDPTAPKGHRWSNASLNAATIPRLYHSSAILLPDGSVLVAGSNPNIEVNTTAPFPTVYQAEIFYPPYFKVTNRPSPVGLPSQLNYGGQYFDVLVPSDSYSGSANDAAASAQVTIVRPGFTTHAMNMGQRHLQLNNTYTVDANGSITLHVNQVPPNPNIFQPGPALIFVNIFDIPSKGSYVIVGNGQIGTQPTQPVADLPPSSNTPDATGTGPTNNDGNDNELSSSAIGIIVGCVIGGIALLAMIGAIVGLYLARKRRKQGLLGPPPVKKRKSVVIRSGDYGPMRSTSRGRAATGGVVAGMLPGHGHRRSHHAPLRHASRSEAFVPLRQEEQNPVQEWQGPWIEVETPRPSGETYLGQPMMQVHSGSSPAGGRGHRQF</sequence>
<keyword evidence="8" id="KW-1185">Reference proteome</keyword>
<dbReference type="InterPro" id="IPR009880">
    <property type="entry name" value="Glyoxal_oxidase_N"/>
</dbReference>
<dbReference type="EMBL" id="MU157891">
    <property type="protein sequence ID" value="KAF9524921.1"/>
    <property type="molecule type" value="Genomic_DNA"/>
</dbReference>
<comment type="caution">
    <text evidence="7">The sequence shown here is derived from an EMBL/GenBank/DDBJ whole genome shotgun (WGS) entry which is preliminary data.</text>
</comment>
<evidence type="ECO:0000259" key="5">
    <source>
        <dbReference type="Pfam" id="PF07250"/>
    </source>
</evidence>
<evidence type="ECO:0000256" key="2">
    <source>
        <dbReference type="SAM" id="MobiDB-lite"/>
    </source>
</evidence>
<reference evidence="7" key="1">
    <citation type="submission" date="2020-11" db="EMBL/GenBank/DDBJ databases">
        <authorList>
            <consortium name="DOE Joint Genome Institute"/>
            <person name="Ahrendt S."/>
            <person name="Riley R."/>
            <person name="Andreopoulos W."/>
            <person name="Labutti K."/>
            <person name="Pangilinan J."/>
            <person name="Ruiz-Duenas F.J."/>
            <person name="Barrasa J.M."/>
            <person name="Sanchez-Garcia M."/>
            <person name="Camarero S."/>
            <person name="Miyauchi S."/>
            <person name="Serrano A."/>
            <person name="Linde D."/>
            <person name="Babiker R."/>
            <person name="Drula E."/>
            <person name="Ayuso-Fernandez I."/>
            <person name="Pacheco R."/>
            <person name="Padilla G."/>
            <person name="Ferreira P."/>
            <person name="Barriuso J."/>
            <person name="Kellner H."/>
            <person name="Castanera R."/>
            <person name="Alfaro M."/>
            <person name="Ramirez L."/>
            <person name="Pisabarro A.G."/>
            <person name="Kuo A."/>
            <person name="Tritt A."/>
            <person name="Lipzen A."/>
            <person name="He G."/>
            <person name="Yan M."/>
            <person name="Ng V."/>
            <person name="Cullen D."/>
            <person name="Martin F."/>
            <person name="Rosso M.-N."/>
            <person name="Henrissat B."/>
            <person name="Hibbett D."/>
            <person name="Martinez A.T."/>
            <person name="Grigoriev I.V."/>
        </authorList>
    </citation>
    <scope>NUCLEOTIDE SEQUENCE</scope>
    <source>
        <strain evidence="7">CBS 506.95</strain>
    </source>
</reference>
<organism evidence="7 8">
    <name type="scientific">Crepidotus variabilis</name>
    <dbReference type="NCBI Taxonomy" id="179855"/>
    <lineage>
        <taxon>Eukaryota</taxon>
        <taxon>Fungi</taxon>
        <taxon>Dikarya</taxon>
        <taxon>Basidiomycota</taxon>
        <taxon>Agaricomycotina</taxon>
        <taxon>Agaricomycetes</taxon>
        <taxon>Agaricomycetidae</taxon>
        <taxon>Agaricales</taxon>
        <taxon>Agaricineae</taxon>
        <taxon>Crepidotaceae</taxon>
        <taxon>Crepidotus</taxon>
    </lineage>
</organism>
<keyword evidence="1 4" id="KW-0732">Signal</keyword>
<feature type="transmembrane region" description="Helical" evidence="3">
    <location>
        <begin position="645"/>
        <end position="672"/>
    </location>
</feature>
<feature type="domain" description="Glyoxal oxidase N-terminal" evidence="5">
    <location>
        <begin position="208"/>
        <end position="486"/>
    </location>
</feature>
<evidence type="ECO:0000259" key="6">
    <source>
        <dbReference type="Pfam" id="PF09118"/>
    </source>
</evidence>
<feature type="domain" description="Galactose oxidase-like Early set" evidence="6">
    <location>
        <begin position="492"/>
        <end position="600"/>
    </location>
</feature>
<evidence type="ECO:0000256" key="4">
    <source>
        <dbReference type="SAM" id="SignalP"/>
    </source>
</evidence>
<dbReference type="InterPro" id="IPR011043">
    <property type="entry name" value="Gal_Oxase/kelch_b-propeller"/>
</dbReference>
<proteinExistence type="predicted"/>
<dbReference type="Gene3D" id="2.130.10.80">
    <property type="entry name" value="Galactose oxidase/kelch, beta-propeller"/>
    <property type="match status" value="1"/>
</dbReference>
<dbReference type="CDD" id="cd12087">
    <property type="entry name" value="TM_EGFR-like"/>
    <property type="match status" value="1"/>
</dbReference>
<dbReference type="InterPro" id="IPR037293">
    <property type="entry name" value="Gal_Oxidase_central_sf"/>
</dbReference>
<dbReference type="AlphaFoldDB" id="A0A9P6E8Y8"/>
<dbReference type="SUPFAM" id="SSF81296">
    <property type="entry name" value="E set domains"/>
    <property type="match status" value="1"/>
</dbReference>
<dbReference type="Gene3D" id="2.60.40.10">
    <property type="entry name" value="Immunoglobulins"/>
    <property type="match status" value="1"/>
</dbReference>
<keyword evidence="3" id="KW-0812">Transmembrane</keyword>
<feature type="chain" id="PRO_5040106720" evidence="4">
    <location>
        <begin position="22"/>
        <end position="796"/>
    </location>
</feature>
<gene>
    <name evidence="7" type="ORF">CPB83DRAFT_772953</name>
</gene>
<keyword evidence="3" id="KW-0472">Membrane</keyword>
<evidence type="ECO:0000313" key="7">
    <source>
        <dbReference type="EMBL" id="KAF9524921.1"/>
    </source>
</evidence>
<dbReference type="InterPro" id="IPR013783">
    <property type="entry name" value="Ig-like_fold"/>
</dbReference>
<dbReference type="Proteomes" id="UP000807306">
    <property type="component" value="Unassembled WGS sequence"/>
</dbReference>
<dbReference type="Pfam" id="PF09118">
    <property type="entry name" value="GO-like_E_set"/>
    <property type="match status" value="1"/>
</dbReference>
<feature type="signal peptide" evidence="4">
    <location>
        <begin position="1"/>
        <end position="21"/>
    </location>
</feature>
<dbReference type="PANTHER" id="PTHR32208">
    <property type="entry name" value="SECRETED PROTEIN-RELATED"/>
    <property type="match status" value="1"/>
</dbReference>
<feature type="region of interest" description="Disordered" evidence="2">
    <location>
        <begin position="609"/>
        <end position="638"/>
    </location>
</feature>
<dbReference type="OrthoDB" id="2019572at2759"/>
<protein>
    <submittedName>
        <fullName evidence="7">Copper radical oxidase</fullName>
    </submittedName>
</protein>
<dbReference type="CDD" id="cd02851">
    <property type="entry name" value="E_set_GO_C"/>
    <property type="match status" value="1"/>
</dbReference>